<dbReference type="Pfam" id="PF25623">
    <property type="entry name" value="T4_CASP"/>
    <property type="match status" value="1"/>
</dbReference>
<proteinExistence type="predicted"/>
<feature type="coiled-coil region" evidence="1">
    <location>
        <begin position="209"/>
        <end position="236"/>
    </location>
</feature>
<dbReference type="InterPro" id="IPR057966">
    <property type="entry name" value="T4_SCAF"/>
</dbReference>
<reference evidence="3" key="1">
    <citation type="submission" date="2020-05" db="EMBL/GenBank/DDBJ databases">
        <authorList>
            <person name="Chiriac C."/>
            <person name="Salcher M."/>
            <person name="Ghai R."/>
            <person name="Kavagutti S V."/>
        </authorList>
    </citation>
    <scope>NUCLEOTIDE SEQUENCE</scope>
</reference>
<sequence length="334" mass="37709">MSNYNENELDEGSLAMDSLKPASHAVKDDPKSRVEILNQMIGAAHTMKSDELTKWFKQSMAMIGHEANALPSGANSKSNVNSIKMKGGNISVKEDVEDMFAGDDLSEEFKEKASVLFEAALNARVMMEMTRLDEEFETTLNEAIEAVHEEMSVKLDSYLDFVVENWMKENEVAIESTLRNEIAEEFMGGLKNLFAEHYIDLPEEKVNVVESLADKVERLEQHIDSLISENVQLKEGFSEVEKNIIVESFLEDLAYSQQEKFKALSEGIDFDGDLDTYARKLSIIKESYFGVQQRQTVSTNIMEESFEGETEAHQISSDPAINKYAQAISRSIKR</sequence>
<evidence type="ECO:0000313" key="3">
    <source>
        <dbReference type="EMBL" id="CAB4182185.1"/>
    </source>
</evidence>
<protein>
    <submittedName>
        <fullName evidence="3">Prohead core protein</fullName>
    </submittedName>
</protein>
<evidence type="ECO:0000256" key="1">
    <source>
        <dbReference type="SAM" id="Coils"/>
    </source>
</evidence>
<organism evidence="3">
    <name type="scientific">uncultured Caudovirales phage</name>
    <dbReference type="NCBI Taxonomy" id="2100421"/>
    <lineage>
        <taxon>Viruses</taxon>
        <taxon>Duplodnaviria</taxon>
        <taxon>Heunggongvirae</taxon>
        <taxon>Uroviricota</taxon>
        <taxon>Caudoviricetes</taxon>
        <taxon>Peduoviridae</taxon>
        <taxon>Maltschvirus</taxon>
        <taxon>Maltschvirus maltsch</taxon>
    </lineage>
</organism>
<dbReference type="EMBL" id="LR797022">
    <property type="protein sequence ID" value="CAB4182185.1"/>
    <property type="molecule type" value="Genomic_DNA"/>
</dbReference>
<keyword evidence="1" id="KW-0175">Coiled coil</keyword>
<gene>
    <name evidence="3" type="ORF">UFOVP1071_172</name>
</gene>
<evidence type="ECO:0000256" key="2">
    <source>
        <dbReference type="SAM" id="MobiDB-lite"/>
    </source>
</evidence>
<name>A0A6J5QMW6_9CAUD</name>
<feature type="region of interest" description="Disordered" evidence="2">
    <location>
        <begin position="1"/>
        <end position="31"/>
    </location>
</feature>
<accession>A0A6J5QMW6</accession>